<dbReference type="AlphaFoldDB" id="H3NHJ9"/>
<sequence length="186" mass="21451">MNAEFTIQGHVIETDRLLLRAFKPEDFDDFHAYGSQEGVAEMAGWSHETSEEESREYLDFFIAADYTFAIFHREDQKVIGSFGVKPYQVELEPELEALKGREIGFVLAKEYWGQGLMLEAIEAVSARLFKDYDFDFLLADHFDSNQRSARVLEKCGFKPYRKEIIETALGPISGRLMLQMNPYRNG</sequence>
<feature type="domain" description="N-acetyltransferase" evidence="4">
    <location>
        <begin position="17"/>
        <end position="182"/>
    </location>
</feature>
<dbReference type="EMBL" id="AGEG01000002">
    <property type="protein sequence ID" value="EHR38254.1"/>
    <property type="molecule type" value="Genomic_DNA"/>
</dbReference>
<dbReference type="InterPro" id="IPR016181">
    <property type="entry name" value="Acyl_CoA_acyltransferase"/>
</dbReference>
<name>H3NHJ9_9LACT</name>
<dbReference type="HOGENOM" id="CLU_013985_3_6_9"/>
<dbReference type="InterPro" id="IPR000182">
    <property type="entry name" value="GNAT_dom"/>
</dbReference>
<dbReference type="eggNOG" id="COG1670">
    <property type="taxonomic scope" value="Bacteria"/>
</dbReference>
<accession>H3NHJ9</accession>
<evidence type="ECO:0000313" key="5">
    <source>
        <dbReference type="EMBL" id="EHR38254.1"/>
    </source>
</evidence>
<proteinExistence type="inferred from homology"/>
<organism evidence="5 6">
    <name type="scientific">Facklamia languida CCUG 37842</name>
    <dbReference type="NCBI Taxonomy" id="883113"/>
    <lineage>
        <taxon>Bacteria</taxon>
        <taxon>Bacillati</taxon>
        <taxon>Bacillota</taxon>
        <taxon>Bacilli</taxon>
        <taxon>Lactobacillales</taxon>
        <taxon>Aerococcaceae</taxon>
        <taxon>Facklamia</taxon>
    </lineage>
</organism>
<dbReference type="PANTHER" id="PTHR43792:SF8">
    <property type="entry name" value="[RIBOSOMAL PROTEIN US5]-ALANINE N-ACETYLTRANSFERASE"/>
    <property type="match status" value="1"/>
</dbReference>
<dbReference type="OrthoDB" id="9798081at2"/>
<evidence type="ECO:0000256" key="3">
    <source>
        <dbReference type="ARBA" id="ARBA00038502"/>
    </source>
</evidence>
<dbReference type="GO" id="GO:0008999">
    <property type="term" value="F:protein-N-terminal-alanine acetyltransferase activity"/>
    <property type="evidence" value="ECO:0007669"/>
    <property type="project" value="TreeGrafter"/>
</dbReference>
<dbReference type="RefSeq" id="WP_006308281.1">
    <property type="nucleotide sequence ID" value="NZ_JH601133.1"/>
</dbReference>
<evidence type="ECO:0000259" key="4">
    <source>
        <dbReference type="PROSITE" id="PS51186"/>
    </source>
</evidence>
<dbReference type="PANTHER" id="PTHR43792">
    <property type="entry name" value="GNAT FAMILY, PUTATIVE (AFU_ORTHOLOGUE AFUA_3G00765)-RELATED-RELATED"/>
    <property type="match status" value="1"/>
</dbReference>
<evidence type="ECO:0000256" key="1">
    <source>
        <dbReference type="ARBA" id="ARBA00022679"/>
    </source>
</evidence>
<comment type="caution">
    <text evidence="5">The sequence shown here is derived from an EMBL/GenBank/DDBJ whole genome shotgun (WGS) entry which is preliminary data.</text>
</comment>
<evidence type="ECO:0000313" key="6">
    <source>
        <dbReference type="Proteomes" id="UP000006190"/>
    </source>
</evidence>
<gene>
    <name evidence="5" type="ORF">HMPREF9708_00338</name>
</gene>
<dbReference type="SUPFAM" id="SSF55729">
    <property type="entry name" value="Acyl-CoA N-acyltransferases (Nat)"/>
    <property type="match status" value="1"/>
</dbReference>
<dbReference type="Proteomes" id="UP000006190">
    <property type="component" value="Unassembled WGS sequence"/>
</dbReference>
<keyword evidence="1" id="KW-0808">Transferase</keyword>
<reference evidence="5 6" key="1">
    <citation type="submission" date="2012-01" db="EMBL/GenBank/DDBJ databases">
        <title>The Genome Sequence of Facklamia languida CCUG 37842.</title>
        <authorList>
            <consortium name="The Broad Institute Genome Sequencing Platform"/>
            <person name="Earl A."/>
            <person name="Ward D."/>
            <person name="Feldgarden M."/>
            <person name="Gevers D."/>
            <person name="Huys G."/>
            <person name="Young S.K."/>
            <person name="Zeng Q."/>
            <person name="Gargeya S."/>
            <person name="Fitzgerald M."/>
            <person name="Haas B."/>
            <person name="Abouelleil A."/>
            <person name="Alvarado L."/>
            <person name="Arachchi H.M."/>
            <person name="Berlin A."/>
            <person name="Chapman S.B."/>
            <person name="Gearin G."/>
            <person name="Goldberg J."/>
            <person name="Griggs A."/>
            <person name="Gujja S."/>
            <person name="Hansen M."/>
            <person name="Heiman D."/>
            <person name="Howarth C."/>
            <person name="Larimer J."/>
            <person name="Lui A."/>
            <person name="MacDonald P.J.P."/>
            <person name="McCowen C."/>
            <person name="Montmayeur A."/>
            <person name="Murphy C."/>
            <person name="Neiman D."/>
            <person name="Pearson M."/>
            <person name="Priest M."/>
            <person name="Roberts A."/>
            <person name="Saif S."/>
            <person name="Shea T."/>
            <person name="Sisk P."/>
            <person name="Stolte C."/>
            <person name="Sykes S."/>
            <person name="Wortman J."/>
            <person name="Nusbaum C."/>
            <person name="Birren B."/>
        </authorList>
    </citation>
    <scope>NUCLEOTIDE SEQUENCE [LARGE SCALE GENOMIC DNA]</scope>
    <source>
        <strain evidence="5 6">CCUG 37842</strain>
    </source>
</reference>
<dbReference type="GO" id="GO:0005737">
    <property type="term" value="C:cytoplasm"/>
    <property type="evidence" value="ECO:0007669"/>
    <property type="project" value="TreeGrafter"/>
</dbReference>
<comment type="similarity">
    <text evidence="3">Belongs to the acetyltransferase family. RimJ subfamily.</text>
</comment>
<keyword evidence="6" id="KW-1185">Reference proteome</keyword>
<dbReference type="Pfam" id="PF13302">
    <property type="entry name" value="Acetyltransf_3"/>
    <property type="match status" value="1"/>
</dbReference>
<dbReference type="Gene3D" id="3.40.630.30">
    <property type="match status" value="1"/>
</dbReference>
<dbReference type="STRING" id="883113.HMPREF9708_00338"/>
<protein>
    <recommendedName>
        <fullName evidence="4">N-acetyltransferase domain-containing protein</fullName>
    </recommendedName>
</protein>
<dbReference type="PROSITE" id="PS51186">
    <property type="entry name" value="GNAT"/>
    <property type="match status" value="1"/>
</dbReference>
<dbReference type="PATRIC" id="fig|883113.3.peg.343"/>
<dbReference type="InterPro" id="IPR051531">
    <property type="entry name" value="N-acetyltransferase"/>
</dbReference>
<evidence type="ECO:0000256" key="2">
    <source>
        <dbReference type="ARBA" id="ARBA00023315"/>
    </source>
</evidence>
<keyword evidence="2" id="KW-0012">Acyltransferase</keyword>